<feature type="domain" description="Prepilin type IV endopeptidase peptidase" evidence="4">
    <location>
        <begin position="11"/>
        <end position="119"/>
    </location>
</feature>
<evidence type="ECO:0000313" key="5">
    <source>
        <dbReference type="EMBL" id="XCC57885.1"/>
    </source>
</evidence>
<dbReference type="InterPro" id="IPR000045">
    <property type="entry name" value="Prepilin_IV_endopep_pep"/>
</dbReference>
<dbReference type="InterPro" id="IPR050882">
    <property type="entry name" value="Prepilin_peptidase/N-MTase"/>
</dbReference>
<proteinExistence type="inferred from homology"/>
<dbReference type="GO" id="GO:0006465">
    <property type="term" value="P:signal peptide processing"/>
    <property type="evidence" value="ECO:0007669"/>
    <property type="project" value="TreeGrafter"/>
</dbReference>
<feature type="transmembrane region" description="Helical" evidence="3">
    <location>
        <begin position="133"/>
        <end position="150"/>
    </location>
</feature>
<dbReference type="Gene3D" id="1.20.120.1220">
    <property type="match status" value="1"/>
</dbReference>
<dbReference type="GO" id="GO:0005886">
    <property type="term" value="C:plasma membrane"/>
    <property type="evidence" value="ECO:0007669"/>
    <property type="project" value="TreeGrafter"/>
</dbReference>
<protein>
    <submittedName>
        <fullName evidence="5">A24 family peptidase</fullName>
    </submittedName>
</protein>
<evidence type="ECO:0000256" key="2">
    <source>
        <dbReference type="RuleBase" id="RU003793"/>
    </source>
</evidence>
<name>A0AAU8A3B9_9BURK</name>
<dbReference type="InterPro" id="IPR014032">
    <property type="entry name" value="Peptidase_A24A_bac"/>
</dbReference>
<organism evidence="5">
    <name type="scientific">Polynucleobacter sp. UK-FUSCHL-C3</name>
    <dbReference type="NCBI Taxonomy" id="2955208"/>
    <lineage>
        <taxon>Bacteria</taxon>
        <taxon>Pseudomonadati</taxon>
        <taxon>Pseudomonadota</taxon>
        <taxon>Betaproteobacteria</taxon>
        <taxon>Burkholderiales</taxon>
        <taxon>Burkholderiaceae</taxon>
        <taxon>Polynucleobacter</taxon>
    </lineage>
</organism>
<keyword evidence="3" id="KW-1133">Transmembrane helix</keyword>
<feature type="transmembrane region" description="Helical" evidence="3">
    <location>
        <begin position="32"/>
        <end position="51"/>
    </location>
</feature>
<feature type="transmembrane region" description="Helical" evidence="3">
    <location>
        <begin position="57"/>
        <end position="75"/>
    </location>
</feature>
<dbReference type="RefSeq" id="WP_353439000.1">
    <property type="nucleotide sequence ID" value="NZ_CP099959.1"/>
</dbReference>
<evidence type="ECO:0000256" key="1">
    <source>
        <dbReference type="ARBA" id="ARBA00005801"/>
    </source>
</evidence>
<keyword evidence="3" id="KW-0472">Membrane</keyword>
<dbReference type="Pfam" id="PF01478">
    <property type="entry name" value="Peptidase_A24"/>
    <property type="match status" value="1"/>
</dbReference>
<dbReference type="PANTHER" id="PTHR30487:SF0">
    <property type="entry name" value="PREPILIN LEADER PEPTIDASE_N-METHYLTRANSFERASE-RELATED"/>
    <property type="match status" value="1"/>
</dbReference>
<feature type="transmembrane region" description="Helical" evidence="3">
    <location>
        <begin position="6"/>
        <end position="23"/>
    </location>
</feature>
<dbReference type="PANTHER" id="PTHR30487">
    <property type="entry name" value="TYPE 4 PREPILIN-LIKE PROTEINS LEADER PEPTIDE-PROCESSING ENZYME"/>
    <property type="match status" value="1"/>
</dbReference>
<comment type="similarity">
    <text evidence="1 2">Belongs to the peptidase A24 family.</text>
</comment>
<reference evidence="5" key="1">
    <citation type="submission" date="2022-06" db="EMBL/GenBank/DDBJ databases">
        <title>New Polynucleobacter species.</title>
        <authorList>
            <person name="Hahn M.W."/>
        </authorList>
    </citation>
    <scope>NUCLEOTIDE SEQUENCE</scope>
    <source>
        <strain evidence="5">UK-FUSCHL-C3</strain>
    </source>
</reference>
<keyword evidence="3" id="KW-0812">Transmembrane</keyword>
<evidence type="ECO:0000259" key="4">
    <source>
        <dbReference type="Pfam" id="PF01478"/>
    </source>
</evidence>
<dbReference type="PRINTS" id="PR00864">
    <property type="entry name" value="PREPILNPTASE"/>
</dbReference>
<dbReference type="AlphaFoldDB" id="A0AAU8A3B9"/>
<dbReference type="GO" id="GO:0004190">
    <property type="term" value="F:aspartic-type endopeptidase activity"/>
    <property type="evidence" value="ECO:0007669"/>
    <property type="project" value="InterPro"/>
</dbReference>
<sequence length="159" mass="17647">MLIDTLLRSGLILVLIYLAWVDLRTFLLPNKVTYPLIALGLFFNTFTPYAFCDPQVAWLGALIGYFTLYLINRIYRHFRCQDGLGMGDAKLLAALGSWLGIGSLPLMLLVASLLGIIGGLLWLRHHKLSSGHVFPFGPFLAIAGIIEIVWSSRLINSSI</sequence>
<evidence type="ECO:0000256" key="3">
    <source>
        <dbReference type="SAM" id="Phobius"/>
    </source>
</evidence>
<gene>
    <name evidence="5" type="ORF">NKE59_00920</name>
</gene>
<accession>A0AAU8A3B9</accession>
<feature type="transmembrane region" description="Helical" evidence="3">
    <location>
        <begin position="95"/>
        <end position="121"/>
    </location>
</feature>
<dbReference type="EMBL" id="CP099959">
    <property type="protein sequence ID" value="XCC57885.1"/>
    <property type="molecule type" value="Genomic_DNA"/>
</dbReference>